<comment type="subcellular location">
    <subcellularLocation>
        <location evidence="1">Membrane</location>
        <topology evidence="1">Multi-pass membrane protein</topology>
    </subcellularLocation>
</comment>
<feature type="transmembrane region" description="Helical" evidence="7">
    <location>
        <begin position="86"/>
        <end position="106"/>
    </location>
</feature>
<dbReference type="PANTHER" id="PTHR31247">
    <property type="entry name" value="TRANSMEMBRANE PROTEIN 198 FAMILY MEMBER"/>
    <property type="match status" value="1"/>
</dbReference>
<keyword evidence="8" id="KW-0732">Signal</keyword>
<keyword evidence="3 7" id="KW-0812">Transmembrane</keyword>
<sequence>MARNLNTYVAVAALLVAMAAADTSAPTTPVNHVQQVLNTTGSQVIDTLSGGDSATAKTLKGIFAAIALVASLGVTFVGYKMIYPVLFAASFFFGACFSYDVLLQLFANQNAAYVGFVIGGILAAVLVLYFYDVGIFAIGAVAGAMGGFIFDASFTASLGGENHLYVHYAIVIITAILGGVAALKLEKTALVIATSFAGAAIFIGALGHFIGGYPTGDQLTSIKGNSSFINNVPSSWWGYFAATLVLFALGAYVQFYHTAKNVDHIQGNADEKKPLSGYRNV</sequence>
<protein>
    <recommendedName>
        <fullName evidence="6">Transmembrane protein 198</fullName>
    </recommendedName>
</protein>
<evidence type="ECO:0000259" key="9">
    <source>
        <dbReference type="Pfam" id="PF13886"/>
    </source>
</evidence>
<comment type="caution">
    <text evidence="10">The sequence shown here is derived from an EMBL/GenBank/DDBJ whole genome shotgun (WGS) entry which is preliminary data.</text>
</comment>
<feature type="transmembrane region" description="Helical" evidence="7">
    <location>
        <begin position="112"/>
        <end position="131"/>
    </location>
</feature>
<feature type="transmembrane region" description="Helical" evidence="7">
    <location>
        <begin position="165"/>
        <end position="183"/>
    </location>
</feature>
<dbReference type="Pfam" id="PF13886">
    <property type="entry name" value="TM7S3_TM198"/>
    <property type="match status" value="1"/>
</dbReference>
<evidence type="ECO:0000256" key="8">
    <source>
        <dbReference type="SAM" id="SignalP"/>
    </source>
</evidence>
<evidence type="ECO:0000256" key="2">
    <source>
        <dbReference type="ARBA" id="ARBA00006244"/>
    </source>
</evidence>
<evidence type="ECO:0000256" key="3">
    <source>
        <dbReference type="ARBA" id="ARBA00022692"/>
    </source>
</evidence>
<keyword evidence="4 7" id="KW-1133">Transmembrane helix</keyword>
<keyword evidence="11" id="KW-1185">Reference proteome</keyword>
<feature type="transmembrane region" description="Helical" evidence="7">
    <location>
        <begin position="138"/>
        <end position="159"/>
    </location>
</feature>
<feature type="chain" id="PRO_5013116932" description="Transmembrane protein 198" evidence="8">
    <location>
        <begin position="22"/>
        <end position="281"/>
    </location>
</feature>
<dbReference type="EMBL" id="JNBR01000070">
    <property type="protein sequence ID" value="OQR99362.1"/>
    <property type="molecule type" value="Genomic_DNA"/>
</dbReference>
<evidence type="ECO:0000256" key="7">
    <source>
        <dbReference type="SAM" id="Phobius"/>
    </source>
</evidence>
<proteinExistence type="inferred from homology"/>
<evidence type="ECO:0000313" key="10">
    <source>
        <dbReference type="EMBL" id="OQR99362.1"/>
    </source>
</evidence>
<feature type="transmembrane region" description="Helical" evidence="7">
    <location>
        <begin position="190"/>
        <end position="210"/>
    </location>
</feature>
<evidence type="ECO:0000256" key="5">
    <source>
        <dbReference type="ARBA" id="ARBA00023136"/>
    </source>
</evidence>
<dbReference type="PANTHER" id="PTHR31247:SF5">
    <property type="entry name" value="DUF4203 DOMAIN-CONTAINING PROTEIN"/>
    <property type="match status" value="1"/>
</dbReference>
<feature type="transmembrane region" description="Helical" evidence="7">
    <location>
        <begin position="61"/>
        <end position="79"/>
    </location>
</feature>
<evidence type="ECO:0000313" key="11">
    <source>
        <dbReference type="Proteomes" id="UP000243579"/>
    </source>
</evidence>
<name>A0A1V9ZN02_ACHHY</name>
<evidence type="ECO:0000256" key="4">
    <source>
        <dbReference type="ARBA" id="ARBA00022989"/>
    </source>
</evidence>
<reference evidence="10 11" key="1">
    <citation type="journal article" date="2014" name="Genome Biol. Evol.">
        <title>The secreted proteins of Achlya hypogyna and Thraustotheca clavata identify the ancestral oomycete secretome and reveal gene acquisitions by horizontal gene transfer.</title>
        <authorList>
            <person name="Misner I."/>
            <person name="Blouin N."/>
            <person name="Leonard G."/>
            <person name="Richards T.A."/>
            <person name="Lane C.E."/>
        </authorList>
    </citation>
    <scope>NUCLEOTIDE SEQUENCE [LARGE SCALE GENOMIC DNA]</scope>
    <source>
        <strain evidence="10 11">ATCC 48635</strain>
    </source>
</reference>
<evidence type="ECO:0000256" key="6">
    <source>
        <dbReference type="ARBA" id="ARBA00049737"/>
    </source>
</evidence>
<keyword evidence="5 7" id="KW-0472">Membrane</keyword>
<dbReference type="GO" id="GO:0005886">
    <property type="term" value="C:plasma membrane"/>
    <property type="evidence" value="ECO:0007669"/>
    <property type="project" value="TreeGrafter"/>
</dbReference>
<feature type="domain" description="TM7S3/TM198-like" evidence="9">
    <location>
        <begin position="64"/>
        <end position="255"/>
    </location>
</feature>
<gene>
    <name evidence="10" type="ORF">ACHHYP_20308</name>
</gene>
<accession>A0A1V9ZN02</accession>
<dbReference type="InterPro" id="IPR040236">
    <property type="entry name" value="TMEM198"/>
</dbReference>
<feature type="transmembrane region" description="Helical" evidence="7">
    <location>
        <begin position="236"/>
        <end position="255"/>
    </location>
</feature>
<dbReference type="Proteomes" id="UP000243579">
    <property type="component" value="Unassembled WGS sequence"/>
</dbReference>
<dbReference type="STRING" id="1202772.A0A1V9ZN02"/>
<feature type="signal peptide" evidence="8">
    <location>
        <begin position="1"/>
        <end position="21"/>
    </location>
</feature>
<comment type="similarity">
    <text evidence="2">Belongs to the TMEM198 family.</text>
</comment>
<dbReference type="InterPro" id="IPR025256">
    <property type="entry name" value="TM7S3/TM198-like_dom"/>
</dbReference>
<dbReference type="OrthoDB" id="115781at2759"/>
<organism evidence="10 11">
    <name type="scientific">Achlya hypogyna</name>
    <name type="common">Oomycete</name>
    <name type="synonym">Protoachlya hypogyna</name>
    <dbReference type="NCBI Taxonomy" id="1202772"/>
    <lineage>
        <taxon>Eukaryota</taxon>
        <taxon>Sar</taxon>
        <taxon>Stramenopiles</taxon>
        <taxon>Oomycota</taxon>
        <taxon>Saprolegniomycetes</taxon>
        <taxon>Saprolegniales</taxon>
        <taxon>Achlyaceae</taxon>
        <taxon>Achlya</taxon>
    </lineage>
</organism>
<dbReference type="AlphaFoldDB" id="A0A1V9ZN02"/>
<evidence type="ECO:0000256" key="1">
    <source>
        <dbReference type="ARBA" id="ARBA00004141"/>
    </source>
</evidence>